<dbReference type="Pfam" id="PF13560">
    <property type="entry name" value="HTH_31"/>
    <property type="match status" value="1"/>
</dbReference>
<dbReference type="RefSeq" id="WP_081536538.1">
    <property type="nucleotide sequence ID" value="NZ_JAYMRS010000001.1"/>
</dbReference>
<dbReference type="InterPro" id="IPR010982">
    <property type="entry name" value="Lambda_DNA-bd_dom_sf"/>
</dbReference>
<dbReference type="SMART" id="SM00530">
    <property type="entry name" value="HTH_XRE"/>
    <property type="match status" value="1"/>
</dbReference>
<dbReference type="CDD" id="cd00093">
    <property type="entry name" value="HTH_XRE"/>
    <property type="match status" value="1"/>
</dbReference>
<evidence type="ECO:0000259" key="1">
    <source>
        <dbReference type="PROSITE" id="PS50943"/>
    </source>
</evidence>
<comment type="caution">
    <text evidence="2">The sequence shown here is derived from an EMBL/GenBank/DDBJ whole genome shotgun (WGS) entry which is preliminary data.</text>
</comment>
<evidence type="ECO:0000313" key="3">
    <source>
        <dbReference type="Proteomes" id="UP001585053"/>
    </source>
</evidence>
<feature type="domain" description="HTH cro/C1-type" evidence="1">
    <location>
        <begin position="16"/>
        <end position="70"/>
    </location>
</feature>
<name>A0ABV5DNV3_9ACTN</name>
<organism evidence="2 3">
    <name type="scientific">Nocardiopsis alba</name>
    <dbReference type="NCBI Taxonomy" id="53437"/>
    <lineage>
        <taxon>Bacteria</taxon>
        <taxon>Bacillati</taxon>
        <taxon>Actinomycetota</taxon>
        <taxon>Actinomycetes</taxon>
        <taxon>Streptosporangiales</taxon>
        <taxon>Nocardiopsidaceae</taxon>
        <taxon>Nocardiopsis</taxon>
    </lineage>
</organism>
<dbReference type="InterPro" id="IPR001387">
    <property type="entry name" value="Cro/C1-type_HTH"/>
</dbReference>
<dbReference type="PROSITE" id="PS50943">
    <property type="entry name" value="HTH_CROC1"/>
    <property type="match status" value="1"/>
</dbReference>
<keyword evidence="3" id="KW-1185">Reference proteome</keyword>
<proteinExistence type="predicted"/>
<dbReference type="EMBL" id="JAYMRS010000001">
    <property type="protein sequence ID" value="MFB8766267.1"/>
    <property type="molecule type" value="Genomic_DNA"/>
</dbReference>
<dbReference type="SUPFAM" id="SSF47413">
    <property type="entry name" value="lambda repressor-like DNA-binding domains"/>
    <property type="match status" value="1"/>
</dbReference>
<protein>
    <submittedName>
        <fullName evidence="2">Helix-turn-helix transcriptional regulator</fullName>
    </submittedName>
</protein>
<dbReference type="InterPro" id="IPR043917">
    <property type="entry name" value="DUF5753"/>
</dbReference>
<evidence type="ECO:0000313" key="2">
    <source>
        <dbReference type="EMBL" id="MFB8766267.1"/>
    </source>
</evidence>
<dbReference type="Pfam" id="PF19054">
    <property type="entry name" value="DUF5753"/>
    <property type="match status" value="1"/>
</dbReference>
<accession>A0ABV5DNV3</accession>
<gene>
    <name evidence="2" type="ORF">VSQ78_01040</name>
</gene>
<reference evidence="2 3" key="1">
    <citation type="submission" date="2024-01" db="EMBL/GenBank/DDBJ databases">
        <title>Genome mining of biosynthetic gene clusters to explore secondary metabolites of Streptomyces sp.</title>
        <authorList>
            <person name="Baig A."/>
            <person name="Ajitkumar Shintre N."/>
            <person name="Kumar H."/>
            <person name="Anbarasu A."/>
            <person name="Ramaiah S."/>
        </authorList>
    </citation>
    <scope>NUCLEOTIDE SEQUENCE [LARGE SCALE GENOMIC DNA]</scope>
    <source>
        <strain evidence="2 3">A01</strain>
    </source>
</reference>
<sequence>MTKKTLSQWVSFGEEVRSRRSELGLSQSELGKKIQVSGAMVGHIERATRPPSRAQVDKMEEVFATDGDLLRRWKYALKSHTVPDWFQNSLATEERAQSVFQYQPILIPGLLQTKQYAEVLIRAWQPAADDDKVAEMVETRTKRLPALLRRRPTLWFVVDEVVVTRSVGSSAIMAEQLKHVSDMVASGGIRFQVLPQRPLHPGICPPFRLMELPAGKSAVFVEHALGDEARSDVQEISQMRRLFGAMQADALSPAETTNYIRSIRKGLEAA</sequence>
<dbReference type="Gene3D" id="1.10.260.40">
    <property type="entry name" value="lambda repressor-like DNA-binding domains"/>
    <property type="match status" value="1"/>
</dbReference>
<dbReference type="Proteomes" id="UP001585053">
    <property type="component" value="Unassembled WGS sequence"/>
</dbReference>